<dbReference type="PANTHER" id="PTHR30055">
    <property type="entry name" value="HTH-TYPE TRANSCRIPTIONAL REGULATOR RUTR"/>
    <property type="match status" value="1"/>
</dbReference>
<dbReference type="Gene3D" id="1.10.357.10">
    <property type="entry name" value="Tetracycline Repressor, domain 2"/>
    <property type="match status" value="1"/>
</dbReference>
<dbReference type="PROSITE" id="PS50977">
    <property type="entry name" value="HTH_TETR_2"/>
    <property type="match status" value="1"/>
</dbReference>
<comment type="caution">
    <text evidence="7">The sequence shown here is derived from an EMBL/GenBank/DDBJ whole genome shotgun (WGS) entry which is preliminary data.</text>
</comment>
<dbReference type="Pfam" id="PF00440">
    <property type="entry name" value="TetR_N"/>
    <property type="match status" value="1"/>
</dbReference>
<dbReference type="AlphaFoldDB" id="A0A7X0C9E5"/>
<evidence type="ECO:0000259" key="6">
    <source>
        <dbReference type="PROSITE" id="PS50977"/>
    </source>
</evidence>
<dbReference type="EMBL" id="JACHJB010000003">
    <property type="protein sequence ID" value="MBB6350041.1"/>
    <property type="molecule type" value="Genomic_DNA"/>
</dbReference>
<evidence type="ECO:0000256" key="5">
    <source>
        <dbReference type="SAM" id="MobiDB-lite"/>
    </source>
</evidence>
<feature type="domain" description="HTH tetR-type" evidence="6">
    <location>
        <begin position="32"/>
        <end position="91"/>
    </location>
</feature>
<dbReference type="PANTHER" id="PTHR30055:SF234">
    <property type="entry name" value="HTH-TYPE TRANSCRIPTIONAL REGULATOR BETI"/>
    <property type="match status" value="1"/>
</dbReference>
<accession>A0A7X0C9E5</accession>
<sequence length="214" mass="23057">MAPQSKRSDAPDISYGKRSDAPDPTGTRADARRNRARILDAAREAVLAEGTDASLRAIARRAGVGVGTLYRHFPTREELIKELVRESFHALAARSGGLDAQTPPLDALAAWLADFARATTMYQGLPASLMATVADESSPLNRACQDMRQAGAALLRRAQDDGVIRGDIDGTDLFALASAIGWAAEQTADPDARRARLLRVVLDGLVERRQAPER</sequence>
<feature type="region of interest" description="Disordered" evidence="5">
    <location>
        <begin position="1"/>
        <end position="33"/>
    </location>
</feature>
<dbReference type="InterPro" id="IPR001647">
    <property type="entry name" value="HTH_TetR"/>
</dbReference>
<keyword evidence="1" id="KW-0805">Transcription regulation</keyword>
<organism evidence="7 8">
    <name type="scientific">Nonomuraea muscovyensis</name>
    <dbReference type="NCBI Taxonomy" id="1124761"/>
    <lineage>
        <taxon>Bacteria</taxon>
        <taxon>Bacillati</taxon>
        <taxon>Actinomycetota</taxon>
        <taxon>Actinomycetes</taxon>
        <taxon>Streptosporangiales</taxon>
        <taxon>Streptosporangiaceae</taxon>
        <taxon>Nonomuraea</taxon>
    </lineage>
</organism>
<evidence type="ECO:0000256" key="1">
    <source>
        <dbReference type="ARBA" id="ARBA00023015"/>
    </source>
</evidence>
<dbReference type="InterPro" id="IPR050109">
    <property type="entry name" value="HTH-type_TetR-like_transc_reg"/>
</dbReference>
<keyword evidence="8" id="KW-1185">Reference proteome</keyword>
<feature type="DNA-binding region" description="H-T-H motif" evidence="4">
    <location>
        <begin position="54"/>
        <end position="73"/>
    </location>
</feature>
<dbReference type="SUPFAM" id="SSF46689">
    <property type="entry name" value="Homeodomain-like"/>
    <property type="match status" value="1"/>
</dbReference>
<dbReference type="SUPFAM" id="SSF48498">
    <property type="entry name" value="Tetracyclin repressor-like, C-terminal domain"/>
    <property type="match status" value="1"/>
</dbReference>
<dbReference type="InterPro" id="IPR009057">
    <property type="entry name" value="Homeodomain-like_sf"/>
</dbReference>
<name>A0A7X0C9E5_9ACTN</name>
<reference evidence="7 8" key="1">
    <citation type="submission" date="2020-08" db="EMBL/GenBank/DDBJ databases">
        <title>Sequencing the genomes of 1000 actinobacteria strains.</title>
        <authorList>
            <person name="Klenk H.-P."/>
        </authorList>
    </citation>
    <scope>NUCLEOTIDE SEQUENCE [LARGE SCALE GENOMIC DNA]</scope>
    <source>
        <strain evidence="7 8">DSM 45913</strain>
    </source>
</reference>
<dbReference type="Proteomes" id="UP000583800">
    <property type="component" value="Unassembled WGS sequence"/>
</dbReference>
<evidence type="ECO:0000256" key="3">
    <source>
        <dbReference type="ARBA" id="ARBA00023163"/>
    </source>
</evidence>
<dbReference type="RefSeq" id="WP_185087901.1">
    <property type="nucleotide sequence ID" value="NZ_JACHJB010000003.1"/>
</dbReference>
<protein>
    <submittedName>
        <fullName evidence="7">AcrR family transcriptional regulator</fullName>
    </submittedName>
</protein>
<evidence type="ECO:0000313" key="7">
    <source>
        <dbReference type="EMBL" id="MBB6350041.1"/>
    </source>
</evidence>
<evidence type="ECO:0000313" key="8">
    <source>
        <dbReference type="Proteomes" id="UP000583800"/>
    </source>
</evidence>
<dbReference type="GO" id="GO:0003700">
    <property type="term" value="F:DNA-binding transcription factor activity"/>
    <property type="evidence" value="ECO:0007669"/>
    <property type="project" value="TreeGrafter"/>
</dbReference>
<dbReference type="PRINTS" id="PR00455">
    <property type="entry name" value="HTHTETR"/>
</dbReference>
<evidence type="ECO:0000256" key="4">
    <source>
        <dbReference type="PROSITE-ProRule" id="PRU00335"/>
    </source>
</evidence>
<dbReference type="InterPro" id="IPR036271">
    <property type="entry name" value="Tet_transcr_reg_TetR-rel_C_sf"/>
</dbReference>
<dbReference type="InterPro" id="IPR049445">
    <property type="entry name" value="TetR_SbtR-like_C"/>
</dbReference>
<keyword evidence="2 4" id="KW-0238">DNA-binding</keyword>
<gene>
    <name evidence="7" type="ORF">FHU36_006613</name>
</gene>
<proteinExistence type="predicted"/>
<dbReference type="Pfam" id="PF21597">
    <property type="entry name" value="TetR_C_43"/>
    <property type="match status" value="1"/>
</dbReference>
<feature type="compositionally biased region" description="Basic and acidic residues" evidence="5">
    <location>
        <begin position="1"/>
        <end position="21"/>
    </location>
</feature>
<keyword evidence="3" id="KW-0804">Transcription</keyword>
<evidence type="ECO:0000256" key="2">
    <source>
        <dbReference type="ARBA" id="ARBA00023125"/>
    </source>
</evidence>
<dbReference type="GO" id="GO:0000976">
    <property type="term" value="F:transcription cis-regulatory region binding"/>
    <property type="evidence" value="ECO:0007669"/>
    <property type="project" value="TreeGrafter"/>
</dbReference>